<dbReference type="Gene3D" id="3.30.360.10">
    <property type="entry name" value="Dihydrodipicolinate Reductase, domain 2"/>
    <property type="match status" value="1"/>
</dbReference>
<dbReference type="Gene3D" id="3.40.50.720">
    <property type="entry name" value="NAD(P)-binding Rossmann-like Domain"/>
    <property type="match status" value="1"/>
</dbReference>
<feature type="domain" description="Gfo/Idh/MocA-like oxidoreductase N-terminal" evidence="1">
    <location>
        <begin position="2"/>
        <end position="122"/>
    </location>
</feature>
<accession>A0AB39XJB6</accession>
<dbReference type="EMBL" id="CP165734">
    <property type="protein sequence ID" value="XDV58039.1"/>
    <property type="molecule type" value="Genomic_DNA"/>
</dbReference>
<evidence type="ECO:0000313" key="2">
    <source>
        <dbReference type="EMBL" id="XDV58039.1"/>
    </source>
</evidence>
<dbReference type="AlphaFoldDB" id="A0AB39XJB6"/>
<organism evidence="2">
    <name type="scientific">Bradyrhizobium sp. LLZ17</name>
    <dbReference type="NCBI Taxonomy" id="3239388"/>
    <lineage>
        <taxon>Bacteria</taxon>
        <taxon>Pseudomonadati</taxon>
        <taxon>Pseudomonadota</taxon>
        <taxon>Alphaproteobacteria</taxon>
        <taxon>Hyphomicrobiales</taxon>
        <taxon>Nitrobacteraceae</taxon>
        <taxon>Bradyrhizobium</taxon>
    </lineage>
</organism>
<dbReference type="InterPro" id="IPR036291">
    <property type="entry name" value="NAD(P)-bd_dom_sf"/>
</dbReference>
<sequence length="337" mass="36752">MKLCVIGVGRMGRRHIIAARNAGFELAGIFDVSVDALATTMTECHVDKALAFDDAVRMLKSMRPDAVVISTTAPSHCEFVCAAAGAGVRYILCEKPMASSLEECDRMIAACRAAGARLAVNHQMRFMEQYTDIKALTETPEFGGLRSMVVTASNFGLAMNGCHYFEAFRYLTDEEVAEISCWFDPNNVPNPRGPQYVDRSGQLRGITASGIRLMIELGADLGHGIEVIYGCRNGQILVDELAGHVRGIHRLPEYRDLPTTRYGMPATEFQRKIAQADVTKPTEDLWRAMLSGGVYPTGQNGRHAVGVLVAANLSGENAGRTVALGHGLPIERKFMWA</sequence>
<dbReference type="InterPro" id="IPR051450">
    <property type="entry name" value="Gfo/Idh/MocA_Oxidoreductases"/>
</dbReference>
<dbReference type="PANTHER" id="PTHR43377:SF1">
    <property type="entry name" value="BILIVERDIN REDUCTASE A"/>
    <property type="match status" value="1"/>
</dbReference>
<reference evidence="2" key="1">
    <citation type="submission" date="2024-08" db="EMBL/GenBank/DDBJ databases">
        <authorList>
            <person name="Chaddad Z."/>
            <person name="Lamrabet M."/>
            <person name="Bouhnik O."/>
            <person name="Alami S."/>
            <person name="Wipf D."/>
            <person name="Courty P.E."/>
            <person name="Missbah El Idrissi M."/>
        </authorList>
    </citation>
    <scope>NUCLEOTIDE SEQUENCE</scope>
    <source>
        <strain evidence="2">LLZ17</strain>
    </source>
</reference>
<dbReference type="InterPro" id="IPR000683">
    <property type="entry name" value="Gfo/Idh/MocA-like_OxRdtase_N"/>
</dbReference>
<evidence type="ECO:0000259" key="1">
    <source>
        <dbReference type="Pfam" id="PF01408"/>
    </source>
</evidence>
<dbReference type="Pfam" id="PF01408">
    <property type="entry name" value="GFO_IDH_MocA"/>
    <property type="match status" value="1"/>
</dbReference>
<dbReference type="RefSeq" id="WP_369722508.1">
    <property type="nucleotide sequence ID" value="NZ_CP165734.1"/>
</dbReference>
<name>A0AB39XJB6_9BRAD</name>
<dbReference type="GO" id="GO:0000166">
    <property type="term" value="F:nucleotide binding"/>
    <property type="evidence" value="ECO:0007669"/>
    <property type="project" value="InterPro"/>
</dbReference>
<protein>
    <submittedName>
        <fullName evidence="2">Gfo/Idh/MocA family protein</fullName>
    </submittedName>
</protein>
<dbReference type="SUPFAM" id="SSF51735">
    <property type="entry name" value="NAD(P)-binding Rossmann-fold domains"/>
    <property type="match status" value="1"/>
</dbReference>
<gene>
    <name evidence="2" type="ORF">AB8Z38_00210</name>
</gene>
<dbReference type="PANTHER" id="PTHR43377">
    <property type="entry name" value="BILIVERDIN REDUCTASE A"/>
    <property type="match status" value="1"/>
</dbReference>
<proteinExistence type="predicted"/>